<dbReference type="Proteomes" id="UP000831701">
    <property type="component" value="Chromosome 3"/>
</dbReference>
<dbReference type="EMBL" id="CM041533">
    <property type="protein sequence ID" value="KAI3374216.1"/>
    <property type="molecule type" value="Genomic_DNA"/>
</dbReference>
<protein>
    <submittedName>
        <fullName evidence="1">Uncharacterized protein</fullName>
    </submittedName>
</protein>
<evidence type="ECO:0000313" key="1">
    <source>
        <dbReference type="EMBL" id="KAI3374216.1"/>
    </source>
</evidence>
<evidence type="ECO:0000313" key="2">
    <source>
        <dbReference type="Proteomes" id="UP000831701"/>
    </source>
</evidence>
<gene>
    <name evidence="1" type="ORF">L3Q82_005941</name>
</gene>
<comment type="caution">
    <text evidence="1">The sequence shown here is derived from an EMBL/GenBank/DDBJ whole genome shotgun (WGS) entry which is preliminary data.</text>
</comment>
<proteinExistence type="predicted"/>
<name>A0ACB8X292_9TELE</name>
<reference evidence="1" key="1">
    <citation type="submission" date="2022-04" db="EMBL/GenBank/DDBJ databases">
        <title>Jade perch genome.</title>
        <authorList>
            <person name="Chao B."/>
        </authorList>
    </citation>
    <scope>NUCLEOTIDE SEQUENCE</scope>
    <source>
        <strain evidence="1">CB-2022</strain>
    </source>
</reference>
<sequence>MLRSLPLAAKQHWTQQIQTLTFAYNATVHETTGYAPFYLMFGRVPRLPVDMVFRQVLKDASVVDYKTYASKLMASLHEAAGIAQQHTRKEQQHQADGYNKKVRGTCLNVGDRVLLANKAERGKRKLADKWEPTIYTVMDCNPQTHIYKIEDENGKTRVAHQNLILDVSFLPVPEQTSAESSSATKDGISGSQTQPPDALRGLPEEISENRTLSWVCMSSDVGCESLGNGEESEEGDETSPSAIWESDQLSCAGSLDNSASSGIAGQRGKDLPSRDSPDSNVISRSPTPDDHNDSQPSVHNMSGAGYDDILPETVVEVFCGDIKIERHQSSIQTRMKFNEKVSMVRGGVVDQKLYKPSIPDSLFPRDSIHLQDRTVNSWKSKGEASLHAEQQVCSDVEIISTGCSRTWAPHDQMPALLSSHLDQYASSVLDHISTTIDSVTTQKQITMYPNQKPWMNWDVRLLLKARNTAFRSGDAQAYSTARAELKRGIKKAKHRYKGSLTTSMPVLRGGIPTATKAAVTPDHQPLTLSPDDVGAVLGRIVVHKAAGPDGIPGRVLRACSGELAEALTDIFNLSLAHAVVPTCFKSTSIIPVTKNSKPSSLNDYRPVALTPIITKCFERLVLAHLKSCLPTLDHQFAYRRTGTEIQSPCCTQPSHTWTIKTPRQIAVHRLQFSI</sequence>
<organism evidence="1 2">
    <name type="scientific">Scortum barcoo</name>
    <name type="common">barcoo grunter</name>
    <dbReference type="NCBI Taxonomy" id="214431"/>
    <lineage>
        <taxon>Eukaryota</taxon>
        <taxon>Metazoa</taxon>
        <taxon>Chordata</taxon>
        <taxon>Craniata</taxon>
        <taxon>Vertebrata</taxon>
        <taxon>Euteleostomi</taxon>
        <taxon>Actinopterygii</taxon>
        <taxon>Neopterygii</taxon>
        <taxon>Teleostei</taxon>
        <taxon>Neoteleostei</taxon>
        <taxon>Acanthomorphata</taxon>
        <taxon>Eupercaria</taxon>
        <taxon>Centrarchiformes</taxon>
        <taxon>Terapontoidei</taxon>
        <taxon>Terapontidae</taxon>
        <taxon>Scortum</taxon>
    </lineage>
</organism>
<accession>A0ACB8X292</accession>
<keyword evidence="2" id="KW-1185">Reference proteome</keyword>